<evidence type="ECO:0000259" key="7">
    <source>
        <dbReference type="PROSITE" id="PS50929"/>
    </source>
</evidence>
<dbReference type="SUPFAM" id="SSF90123">
    <property type="entry name" value="ABC transporter transmembrane region"/>
    <property type="match status" value="1"/>
</dbReference>
<keyword evidence="2 6" id="KW-0812">Transmembrane</keyword>
<evidence type="ECO:0000256" key="6">
    <source>
        <dbReference type="SAM" id="Phobius"/>
    </source>
</evidence>
<feature type="transmembrane region" description="Helical" evidence="6">
    <location>
        <begin position="63"/>
        <end position="84"/>
    </location>
</feature>
<evidence type="ECO:0000256" key="2">
    <source>
        <dbReference type="ARBA" id="ARBA00022692"/>
    </source>
</evidence>
<proteinExistence type="predicted"/>
<dbReference type="Gene3D" id="1.20.1560.10">
    <property type="entry name" value="ABC transporter type 1, transmembrane domain"/>
    <property type="match status" value="1"/>
</dbReference>
<feature type="non-terminal residue" evidence="8">
    <location>
        <position position="1"/>
    </location>
</feature>
<dbReference type="InterPro" id="IPR036640">
    <property type="entry name" value="ABC1_TM_sf"/>
</dbReference>
<feature type="non-terminal residue" evidence="8">
    <location>
        <position position="190"/>
    </location>
</feature>
<comment type="caution">
    <text evidence="8">The sequence shown here is derived from an EMBL/GenBank/DDBJ whole genome shotgun (WGS) entry which is preliminary data.</text>
</comment>
<dbReference type="GO" id="GO:0005524">
    <property type="term" value="F:ATP binding"/>
    <property type="evidence" value="ECO:0007669"/>
    <property type="project" value="InterPro"/>
</dbReference>
<dbReference type="Pfam" id="PF00664">
    <property type="entry name" value="ABC_membrane"/>
    <property type="match status" value="1"/>
</dbReference>
<protein>
    <recommendedName>
        <fullName evidence="7">ABC transmembrane type-1 domain-containing protein</fullName>
    </recommendedName>
</protein>
<dbReference type="GO" id="GO:0016020">
    <property type="term" value="C:membrane"/>
    <property type="evidence" value="ECO:0007669"/>
    <property type="project" value="UniProtKB-SubCell"/>
</dbReference>
<dbReference type="PANTHER" id="PTHR43394:SF22">
    <property type="entry name" value="ABC TRANSMEMBRANE TYPE-1 DOMAIN-CONTAINING PROTEIN"/>
    <property type="match status" value="1"/>
</dbReference>
<sequence length="190" mass="21569">LSQLSRASDRMIRLNSRDVDEGDVSSDEPVWQGDTTSLNNDHSADSVTFCQLFRFASRRDKTAYSIASFISVLLGFVTPLWIYVFTCVTTIYIEEKEPIGNKNFLWKVCSFALLYGIGFIVSFILEFAQYFLLTWTSERIAQRCRRAFVEAVLSHDTSSYNTRTGELNSQLGSHIDSMKEGLGDRIGLFV</sequence>
<dbReference type="PANTHER" id="PTHR43394">
    <property type="entry name" value="ATP-DEPENDENT PERMEASE MDL1, MITOCHONDRIAL"/>
    <property type="match status" value="1"/>
</dbReference>
<evidence type="ECO:0000313" key="9">
    <source>
        <dbReference type="Proteomes" id="UP001432027"/>
    </source>
</evidence>
<evidence type="ECO:0000256" key="1">
    <source>
        <dbReference type="ARBA" id="ARBA00004141"/>
    </source>
</evidence>
<dbReference type="EMBL" id="BTSX01000005">
    <property type="protein sequence ID" value="GMS99350.1"/>
    <property type="molecule type" value="Genomic_DNA"/>
</dbReference>
<dbReference type="PROSITE" id="PS50929">
    <property type="entry name" value="ABC_TM1F"/>
    <property type="match status" value="1"/>
</dbReference>
<feature type="transmembrane region" description="Helical" evidence="6">
    <location>
        <begin position="104"/>
        <end position="133"/>
    </location>
</feature>
<name>A0AAV5TXU0_9BILA</name>
<feature type="region of interest" description="Disordered" evidence="5">
    <location>
        <begin position="18"/>
        <end position="37"/>
    </location>
</feature>
<evidence type="ECO:0000256" key="3">
    <source>
        <dbReference type="ARBA" id="ARBA00022989"/>
    </source>
</evidence>
<keyword evidence="9" id="KW-1185">Reference proteome</keyword>
<keyword evidence="4 6" id="KW-0472">Membrane</keyword>
<dbReference type="InterPro" id="IPR039421">
    <property type="entry name" value="Type_1_exporter"/>
</dbReference>
<gene>
    <name evidence="8" type="ORF">PENTCL1PPCAC_21525</name>
</gene>
<comment type="subcellular location">
    <subcellularLocation>
        <location evidence="1">Membrane</location>
        <topology evidence="1">Multi-pass membrane protein</topology>
    </subcellularLocation>
</comment>
<organism evidence="8 9">
    <name type="scientific">Pristionchus entomophagus</name>
    <dbReference type="NCBI Taxonomy" id="358040"/>
    <lineage>
        <taxon>Eukaryota</taxon>
        <taxon>Metazoa</taxon>
        <taxon>Ecdysozoa</taxon>
        <taxon>Nematoda</taxon>
        <taxon>Chromadorea</taxon>
        <taxon>Rhabditida</taxon>
        <taxon>Rhabditina</taxon>
        <taxon>Diplogasteromorpha</taxon>
        <taxon>Diplogasteroidea</taxon>
        <taxon>Neodiplogasteridae</taxon>
        <taxon>Pristionchus</taxon>
    </lineage>
</organism>
<dbReference type="Proteomes" id="UP001432027">
    <property type="component" value="Unassembled WGS sequence"/>
</dbReference>
<reference evidence="8" key="1">
    <citation type="submission" date="2023-10" db="EMBL/GenBank/DDBJ databases">
        <title>Genome assembly of Pristionchus species.</title>
        <authorList>
            <person name="Yoshida K."/>
            <person name="Sommer R.J."/>
        </authorList>
    </citation>
    <scope>NUCLEOTIDE SEQUENCE</scope>
    <source>
        <strain evidence="8">RS0144</strain>
    </source>
</reference>
<feature type="domain" description="ABC transmembrane type-1" evidence="7">
    <location>
        <begin position="66"/>
        <end position="190"/>
    </location>
</feature>
<keyword evidence="3 6" id="KW-1133">Transmembrane helix</keyword>
<accession>A0AAV5TXU0</accession>
<evidence type="ECO:0000256" key="4">
    <source>
        <dbReference type="ARBA" id="ARBA00023136"/>
    </source>
</evidence>
<dbReference type="InterPro" id="IPR011527">
    <property type="entry name" value="ABC1_TM_dom"/>
</dbReference>
<evidence type="ECO:0000313" key="8">
    <source>
        <dbReference type="EMBL" id="GMS99350.1"/>
    </source>
</evidence>
<dbReference type="AlphaFoldDB" id="A0AAV5TXU0"/>
<dbReference type="GO" id="GO:0140359">
    <property type="term" value="F:ABC-type transporter activity"/>
    <property type="evidence" value="ECO:0007669"/>
    <property type="project" value="InterPro"/>
</dbReference>
<evidence type="ECO:0000256" key="5">
    <source>
        <dbReference type="SAM" id="MobiDB-lite"/>
    </source>
</evidence>